<accession>A0ABT2YEF4</accession>
<evidence type="ECO:0000313" key="2">
    <source>
        <dbReference type="EMBL" id="MCV2368429.1"/>
    </source>
</evidence>
<dbReference type="InterPro" id="IPR014262">
    <property type="entry name" value="HAF_rpt"/>
</dbReference>
<feature type="signal peptide" evidence="1">
    <location>
        <begin position="1"/>
        <end position="25"/>
    </location>
</feature>
<sequence length="372" mass="37212">MRSTQFSMSAGLAILALTAIPDAQALSYQLTELPTLGQAGAAHASSQAFGINAAGQVVGVSNTGGPTPHEFGFVWAAGSMTALPSLDVNGVYGSIAYGINAAGTVVGSGYTTGAISYHGIQWQGGTPTDLGSGNSFSMAIAINASGMVAGQSANQAVRWVGGAMSALPGLGGSNSGAWGLNDVGQLVGDAALAGDATSHATIWNNGVVSDLGTLAGGSYSSAWGINAKGDVIGYGDKNNDPNYAYGLLWRNGQVIDLGTLGGDGSEARGINGGGDVVGGAWITGNAAEHASLWNGNAWLDLNTLVSGGLGNFSYLEVATALNDAGQIVGYGKTLDGDTRAFLLTPVPEPETWILMIAGLGVLLGARARAMSL</sequence>
<name>A0ABT2YEF4_9BURK</name>
<evidence type="ECO:0000256" key="1">
    <source>
        <dbReference type="SAM" id="SignalP"/>
    </source>
</evidence>
<feature type="chain" id="PRO_5046076231" evidence="1">
    <location>
        <begin position="26"/>
        <end position="372"/>
    </location>
</feature>
<keyword evidence="1" id="KW-0732">Signal</keyword>
<comment type="caution">
    <text evidence="2">The sequence shown here is derived from an EMBL/GenBank/DDBJ whole genome shotgun (WGS) entry which is preliminary data.</text>
</comment>
<evidence type="ECO:0000313" key="3">
    <source>
        <dbReference type="Proteomes" id="UP001209701"/>
    </source>
</evidence>
<dbReference type="NCBIfam" id="TIGR02913">
    <property type="entry name" value="HAF_rpt"/>
    <property type="match status" value="3"/>
</dbReference>
<dbReference type="RefSeq" id="WP_263571028.1">
    <property type="nucleotide sequence ID" value="NZ_JAJIRN010000004.1"/>
</dbReference>
<dbReference type="EMBL" id="JAJIRN010000004">
    <property type="protein sequence ID" value="MCV2368429.1"/>
    <property type="molecule type" value="Genomic_DNA"/>
</dbReference>
<dbReference type="NCBIfam" id="TIGR02595">
    <property type="entry name" value="PEP_CTERM"/>
    <property type="match status" value="1"/>
</dbReference>
<dbReference type="InterPro" id="IPR013424">
    <property type="entry name" value="Ice-binding_C"/>
</dbReference>
<dbReference type="Proteomes" id="UP001209701">
    <property type="component" value="Unassembled WGS sequence"/>
</dbReference>
<gene>
    <name evidence="2" type="ORF">LNV07_10020</name>
</gene>
<protein>
    <submittedName>
        <fullName evidence="2">PEP-CTERM sorting domain-containing protein</fullName>
    </submittedName>
</protein>
<proteinExistence type="predicted"/>
<reference evidence="2 3" key="1">
    <citation type="submission" date="2021-11" db="EMBL/GenBank/DDBJ databases">
        <authorList>
            <person name="Liang Q."/>
            <person name="Mou H."/>
            <person name="Liu Z."/>
        </authorList>
    </citation>
    <scope>NUCLEOTIDE SEQUENCE [LARGE SCALE GENOMIC DNA]</scope>
    <source>
        <strain evidence="2 3">CHU3</strain>
    </source>
</reference>
<keyword evidence="3" id="KW-1185">Reference proteome</keyword>
<organism evidence="2 3">
    <name type="scientific">Roseateles oligotrophus</name>
    <dbReference type="NCBI Taxonomy" id="1769250"/>
    <lineage>
        <taxon>Bacteria</taxon>
        <taxon>Pseudomonadati</taxon>
        <taxon>Pseudomonadota</taxon>
        <taxon>Betaproteobacteria</taxon>
        <taxon>Burkholderiales</taxon>
        <taxon>Sphaerotilaceae</taxon>
        <taxon>Roseateles</taxon>
    </lineage>
</organism>